<dbReference type="AlphaFoldDB" id="A0A1F8CPR3"/>
<name>A0A1F8CPR3_9BACT</name>
<dbReference type="Proteomes" id="UP000179241">
    <property type="component" value="Unassembled WGS sequence"/>
</dbReference>
<protein>
    <submittedName>
        <fullName evidence="1">Uncharacterized protein</fullName>
    </submittedName>
</protein>
<evidence type="ECO:0000313" key="2">
    <source>
        <dbReference type="Proteomes" id="UP000179241"/>
    </source>
</evidence>
<proteinExistence type="predicted"/>
<accession>A0A1F8CPR3</accession>
<gene>
    <name evidence="1" type="ORF">A2188_02320</name>
</gene>
<dbReference type="EMBL" id="MGHU01000011">
    <property type="protein sequence ID" value="OGM77829.1"/>
    <property type="molecule type" value="Genomic_DNA"/>
</dbReference>
<organism evidence="1 2">
    <name type="scientific">Candidatus Woesebacteria bacterium RIFOXYA1_FULL_43_9</name>
    <dbReference type="NCBI Taxonomy" id="1802534"/>
    <lineage>
        <taxon>Bacteria</taxon>
        <taxon>Candidatus Woeseibacteriota</taxon>
    </lineage>
</organism>
<evidence type="ECO:0000313" key="1">
    <source>
        <dbReference type="EMBL" id="OGM77829.1"/>
    </source>
</evidence>
<comment type="caution">
    <text evidence="1">The sequence shown here is derived from an EMBL/GenBank/DDBJ whole genome shotgun (WGS) entry which is preliminary data.</text>
</comment>
<sequence length="62" mass="7157">MTLDREKYEHSWTQTDALQILGQALDVDLEVENDAFIGREKTRLKEEGQAFITSDYLPALEN</sequence>
<reference evidence="1 2" key="1">
    <citation type="journal article" date="2016" name="Nat. Commun.">
        <title>Thousands of microbial genomes shed light on interconnected biogeochemical processes in an aquifer system.</title>
        <authorList>
            <person name="Anantharaman K."/>
            <person name="Brown C.T."/>
            <person name="Hug L.A."/>
            <person name="Sharon I."/>
            <person name="Castelle C.J."/>
            <person name="Probst A.J."/>
            <person name="Thomas B.C."/>
            <person name="Singh A."/>
            <person name="Wilkins M.J."/>
            <person name="Karaoz U."/>
            <person name="Brodie E.L."/>
            <person name="Williams K.H."/>
            <person name="Hubbard S.S."/>
            <person name="Banfield J.F."/>
        </authorList>
    </citation>
    <scope>NUCLEOTIDE SEQUENCE [LARGE SCALE GENOMIC DNA]</scope>
</reference>